<dbReference type="Pfam" id="PF20923">
    <property type="entry name" value="COMMD9_HN"/>
    <property type="match status" value="1"/>
</dbReference>
<protein>
    <recommendedName>
        <fullName evidence="1">COMM domain-containing protein</fullName>
    </recommendedName>
</protein>
<dbReference type="Pfam" id="PF07258">
    <property type="entry name" value="COMM_domain"/>
    <property type="match status" value="1"/>
</dbReference>
<accession>A0ABD0WSU8</accession>
<evidence type="ECO:0000259" key="1">
    <source>
        <dbReference type="PROSITE" id="PS51269"/>
    </source>
</evidence>
<dbReference type="InterPro" id="IPR048676">
    <property type="entry name" value="COMMD9_N"/>
</dbReference>
<organism evidence="2 3">
    <name type="scientific">Umbra pygmaea</name>
    <name type="common">Eastern mudminnow</name>
    <dbReference type="NCBI Taxonomy" id="75934"/>
    <lineage>
        <taxon>Eukaryota</taxon>
        <taxon>Metazoa</taxon>
        <taxon>Chordata</taxon>
        <taxon>Craniata</taxon>
        <taxon>Vertebrata</taxon>
        <taxon>Euteleostomi</taxon>
        <taxon>Actinopterygii</taxon>
        <taxon>Neopterygii</taxon>
        <taxon>Teleostei</taxon>
        <taxon>Protacanthopterygii</taxon>
        <taxon>Esociformes</taxon>
        <taxon>Umbridae</taxon>
        <taxon>Umbra</taxon>
    </lineage>
</organism>
<sequence>MAAIANETFSSLQLLLKAPSKDAVCQLCADSFPSGSAESQRLAENTAGILSVSASEANELIAALHTLSHHILFHNLTAPEQILALFPESFHLSLKNLITKIMLDHSPRWRNEVLSNQISLPQLVEMDWRVDMKTASDSVSRMAVPTCLVNMKVKDSSCPESSSSVSSVTVELSRETLDTMLDGLGRIRDQLSVVAGK</sequence>
<dbReference type="EMBL" id="JAGEUA010000008">
    <property type="protein sequence ID" value="KAL0967866.1"/>
    <property type="molecule type" value="Genomic_DNA"/>
</dbReference>
<proteinExistence type="predicted"/>
<evidence type="ECO:0000313" key="2">
    <source>
        <dbReference type="EMBL" id="KAL0967866.1"/>
    </source>
</evidence>
<name>A0ABD0WSU8_UMBPY</name>
<dbReference type="InterPro" id="IPR017920">
    <property type="entry name" value="COMM"/>
</dbReference>
<feature type="domain" description="COMM" evidence="1">
    <location>
        <begin position="122"/>
        <end position="195"/>
    </location>
</feature>
<dbReference type="PROSITE" id="PS51269">
    <property type="entry name" value="COMM"/>
    <property type="match status" value="1"/>
</dbReference>
<dbReference type="InterPro" id="IPR037360">
    <property type="entry name" value="COMMD9"/>
</dbReference>
<dbReference type="PANTHER" id="PTHR15663:SF4">
    <property type="entry name" value="COMM DOMAIN-CONTAINING PROTEIN 9"/>
    <property type="match status" value="1"/>
</dbReference>
<gene>
    <name evidence="2" type="ORF">UPYG_G00258630</name>
</gene>
<reference evidence="2 3" key="1">
    <citation type="submission" date="2024-06" db="EMBL/GenBank/DDBJ databases">
        <authorList>
            <person name="Pan Q."/>
            <person name="Wen M."/>
            <person name="Jouanno E."/>
            <person name="Zahm M."/>
            <person name="Klopp C."/>
            <person name="Cabau C."/>
            <person name="Louis A."/>
            <person name="Berthelot C."/>
            <person name="Parey E."/>
            <person name="Roest Crollius H."/>
            <person name="Montfort J."/>
            <person name="Robinson-Rechavi M."/>
            <person name="Bouchez O."/>
            <person name="Lampietro C."/>
            <person name="Lopez Roques C."/>
            <person name="Donnadieu C."/>
            <person name="Postlethwait J."/>
            <person name="Bobe J."/>
            <person name="Verreycken H."/>
            <person name="Guiguen Y."/>
        </authorList>
    </citation>
    <scope>NUCLEOTIDE SEQUENCE [LARGE SCALE GENOMIC DNA]</scope>
    <source>
        <strain evidence="2">Up_M1</strain>
        <tissue evidence="2">Testis</tissue>
    </source>
</reference>
<dbReference type="PANTHER" id="PTHR15663">
    <property type="entry name" value="COMM DOMAIN-CONTAINING PROTEIN 9"/>
    <property type="match status" value="1"/>
</dbReference>
<comment type="caution">
    <text evidence="2">The sequence shown here is derived from an EMBL/GenBank/DDBJ whole genome shotgun (WGS) entry which is preliminary data.</text>
</comment>
<dbReference type="AlphaFoldDB" id="A0ABD0WSU8"/>
<keyword evidence="3" id="KW-1185">Reference proteome</keyword>
<dbReference type="Proteomes" id="UP001557470">
    <property type="component" value="Unassembled WGS sequence"/>
</dbReference>
<evidence type="ECO:0000313" key="3">
    <source>
        <dbReference type="Proteomes" id="UP001557470"/>
    </source>
</evidence>